<evidence type="ECO:0008006" key="4">
    <source>
        <dbReference type="Google" id="ProtNLM"/>
    </source>
</evidence>
<keyword evidence="1" id="KW-0732">Signal</keyword>
<feature type="signal peptide" evidence="1">
    <location>
        <begin position="1"/>
        <end position="17"/>
    </location>
</feature>
<dbReference type="Proteomes" id="UP001141327">
    <property type="component" value="Unassembled WGS sequence"/>
</dbReference>
<reference evidence="2" key="1">
    <citation type="journal article" date="2022" name="bioRxiv">
        <title>Genomics of Preaxostyla Flagellates Illuminates Evolutionary Transitions and the Path Towards Mitochondrial Loss.</title>
        <authorList>
            <person name="Novak L.V.F."/>
            <person name="Treitli S.C."/>
            <person name="Pyrih J."/>
            <person name="Halakuc P."/>
            <person name="Pipaliya S.V."/>
            <person name="Vacek V."/>
            <person name="Brzon O."/>
            <person name="Soukal P."/>
            <person name="Eme L."/>
            <person name="Dacks J.B."/>
            <person name="Karnkowska A."/>
            <person name="Elias M."/>
            <person name="Hampl V."/>
        </authorList>
    </citation>
    <scope>NUCLEOTIDE SEQUENCE</scope>
    <source>
        <strain evidence="2">RCP-MX</strain>
    </source>
</reference>
<evidence type="ECO:0000313" key="2">
    <source>
        <dbReference type="EMBL" id="KAJ4455186.1"/>
    </source>
</evidence>
<feature type="chain" id="PRO_5046577245" description="Secreted protein" evidence="1">
    <location>
        <begin position="18"/>
        <end position="130"/>
    </location>
</feature>
<proteinExistence type="predicted"/>
<sequence>MHLWPSLLSFWTPLIRGFSACRPQVLEFSFSSPLLASFARPGTTWPSLQFVVHQLHAARLIGTRRPLPLWENVRHAPDENPVHPQALSRLSWVFLRFWCPMHPFVGPVPFVTAALRLSAEPNSDIPREKQ</sequence>
<name>A0ABQ8U755_9EUKA</name>
<organism evidence="2 3">
    <name type="scientific">Paratrimastix pyriformis</name>
    <dbReference type="NCBI Taxonomy" id="342808"/>
    <lineage>
        <taxon>Eukaryota</taxon>
        <taxon>Metamonada</taxon>
        <taxon>Preaxostyla</taxon>
        <taxon>Paratrimastigidae</taxon>
        <taxon>Paratrimastix</taxon>
    </lineage>
</organism>
<evidence type="ECO:0000313" key="3">
    <source>
        <dbReference type="Proteomes" id="UP001141327"/>
    </source>
</evidence>
<keyword evidence="3" id="KW-1185">Reference proteome</keyword>
<evidence type="ECO:0000256" key="1">
    <source>
        <dbReference type="SAM" id="SignalP"/>
    </source>
</evidence>
<accession>A0ABQ8U755</accession>
<dbReference type="EMBL" id="JAPMOS010000116">
    <property type="protein sequence ID" value="KAJ4455186.1"/>
    <property type="molecule type" value="Genomic_DNA"/>
</dbReference>
<comment type="caution">
    <text evidence="2">The sequence shown here is derived from an EMBL/GenBank/DDBJ whole genome shotgun (WGS) entry which is preliminary data.</text>
</comment>
<gene>
    <name evidence="2" type="ORF">PAPYR_9918</name>
</gene>
<protein>
    <recommendedName>
        <fullName evidence="4">Secreted protein</fullName>
    </recommendedName>
</protein>